<protein>
    <submittedName>
        <fullName evidence="2">Uncharacterized protein</fullName>
    </submittedName>
</protein>
<feature type="non-terminal residue" evidence="2">
    <location>
        <position position="172"/>
    </location>
</feature>
<proteinExistence type="predicted"/>
<sequence>LHSMVDLLEGTLYSMDLMKVHAYMNKVVAQMNTLEETIKTNITRENEFVRDSVVNLSNQLKRYENYSDIMVSIKKEISSLGLQLLQKDAASDSKAQNKKSKEVIKSPNKKPPAVKPPAKQPREKPVKPKKEALAKASKPAKPDPTSKTKTLVHQAGVIRGITYYKASKTDDS</sequence>
<evidence type="ECO:0000256" key="1">
    <source>
        <dbReference type="SAM" id="MobiDB-lite"/>
    </source>
</evidence>
<feature type="region of interest" description="Disordered" evidence="1">
    <location>
        <begin position="88"/>
        <end position="152"/>
    </location>
</feature>
<dbReference type="AlphaFoldDB" id="A0ABD0QI21"/>
<feature type="non-terminal residue" evidence="2">
    <location>
        <position position="1"/>
    </location>
</feature>
<dbReference type="Proteomes" id="UP001529510">
    <property type="component" value="Unassembled WGS sequence"/>
</dbReference>
<organism evidence="2 3">
    <name type="scientific">Cirrhinus mrigala</name>
    <name type="common">Mrigala</name>
    <dbReference type="NCBI Taxonomy" id="683832"/>
    <lineage>
        <taxon>Eukaryota</taxon>
        <taxon>Metazoa</taxon>
        <taxon>Chordata</taxon>
        <taxon>Craniata</taxon>
        <taxon>Vertebrata</taxon>
        <taxon>Euteleostomi</taxon>
        <taxon>Actinopterygii</taxon>
        <taxon>Neopterygii</taxon>
        <taxon>Teleostei</taxon>
        <taxon>Ostariophysi</taxon>
        <taxon>Cypriniformes</taxon>
        <taxon>Cyprinidae</taxon>
        <taxon>Labeoninae</taxon>
        <taxon>Labeonini</taxon>
        <taxon>Cirrhinus</taxon>
    </lineage>
</organism>
<dbReference type="EMBL" id="JAMKFB020000008">
    <property type="protein sequence ID" value="KAL0185705.1"/>
    <property type="molecule type" value="Genomic_DNA"/>
</dbReference>
<evidence type="ECO:0000313" key="3">
    <source>
        <dbReference type="Proteomes" id="UP001529510"/>
    </source>
</evidence>
<evidence type="ECO:0000313" key="2">
    <source>
        <dbReference type="EMBL" id="KAL0185705.1"/>
    </source>
</evidence>
<feature type="compositionally biased region" description="Basic and acidic residues" evidence="1">
    <location>
        <begin position="120"/>
        <end position="133"/>
    </location>
</feature>
<feature type="compositionally biased region" description="Pro residues" evidence="1">
    <location>
        <begin position="109"/>
        <end position="119"/>
    </location>
</feature>
<name>A0ABD0QI21_CIRMR</name>
<accession>A0ABD0QI21</accession>
<comment type="caution">
    <text evidence="2">The sequence shown here is derived from an EMBL/GenBank/DDBJ whole genome shotgun (WGS) entry which is preliminary data.</text>
</comment>
<gene>
    <name evidence="2" type="ORF">M9458_017375</name>
</gene>
<reference evidence="2 3" key="1">
    <citation type="submission" date="2024-05" db="EMBL/GenBank/DDBJ databases">
        <title>Genome sequencing and assembly of Indian major carp, Cirrhinus mrigala (Hamilton, 1822).</title>
        <authorList>
            <person name="Mohindra V."/>
            <person name="Chowdhury L.M."/>
            <person name="Lal K."/>
            <person name="Jena J.K."/>
        </authorList>
    </citation>
    <scope>NUCLEOTIDE SEQUENCE [LARGE SCALE GENOMIC DNA]</scope>
    <source>
        <strain evidence="2">CM1030</strain>
        <tissue evidence="2">Blood</tissue>
    </source>
</reference>
<keyword evidence="3" id="KW-1185">Reference proteome</keyword>